<dbReference type="InterPro" id="IPR020806">
    <property type="entry name" value="PKS_PP-bd"/>
</dbReference>
<dbReference type="Pfam" id="PF13193">
    <property type="entry name" value="AMP-binding_C"/>
    <property type="match status" value="1"/>
</dbReference>
<evidence type="ECO:0000256" key="8">
    <source>
        <dbReference type="ARBA" id="ARBA00033440"/>
    </source>
</evidence>
<keyword evidence="5" id="KW-0596">Phosphopantetheine</keyword>
<dbReference type="Pfam" id="PF00501">
    <property type="entry name" value="AMP-binding"/>
    <property type="match status" value="1"/>
</dbReference>
<comment type="pathway">
    <text evidence="2">Siderophore biosynthesis; mycobactin biosynthesis.</text>
</comment>
<dbReference type="Pfam" id="PF00550">
    <property type="entry name" value="PP-binding"/>
    <property type="match status" value="2"/>
</dbReference>
<dbReference type="Gene3D" id="1.10.1200.10">
    <property type="entry name" value="ACP-like"/>
    <property type="match status" value="2"/>
</dbReference>
<evidence type="ECO:0000256" key="9">
    <source>
        <dbReference type="SAM" id="MobiDB-lite"/>
    </source>
</evidence>
<dbReference type="InterPro" id="IPR057737">
    <property type="entry name" value="Condensation_MtbB-like"/>
</dbReference>
<name>A0ABS0CEX7_9NOCA</name>
<dbReference type="InterPro" id="IPR010071">
    <property type="entry name" value="AA_adenyl_dom"/>
</dbReference>
<feature type="region of interest" description="Disordered" evidence="9">
    <location>
        <begin position="1097"/>
        <end position="1117"/>
    </location>
</feature>
<accession>A0ABS0CEX7</accession>
<dbReference type="InterPro" id="IPR045851">
    <property type="entry name" value="AMP-bd_C_sf"/>
</dbReference>
<proteinExistence type="inferred from homology"/>
<comment type="similarity">
    <text evidence="3">Belongs to the ATP-dependent AMP-binding enzyme family. MbtB subfamily.</text>
</comment>
<dbReference type="Gene3D" id="3.30.300.30">
    <property type="match status" value="1"/>
</dbReference>
<keyword evidence="7" id="KW-0436">Ligase</keyword>
<evidence type="ECO:0000256" key="6">
    <source>
        <dbReference type="ARBA" id="ARBA00022553"/>
    </source>
</evidence>
<organism evidence="11 12">
    <name type="scientific">Nocardia abscessus</name>
    <dbReference type="NCBI Taxonomy" id="120957"/>
    <lineage>
        <taxon>Bacteria</taxon>
        <taxon>Bacillati</taxon>
        <taxon>Actinomycetota</taxon>
        <taxon>Actinomycetes</taxon>
        <taxon>Mycobacteriales</taxon>
        <taxon>Nocardiaceae</taxon>
        <taxon>Nocardia</taxon>
    </lineage>
</organism>
<dbReference type="InterPro" id="IPR042099">
    <property type="entry name" value="ANL_N_sf"/>
</dbReference>
<dbReference type="InterPro" id="IPR025110">
    <property type="entry name" value="AMP-bd_C"/>
</dbReference>
<evidence type="ECO:0000256" key="2">
    <source>
        <dbReference type="ARBA" id="ARBA00005102"/>
    </source>
</evidence>
<evidence type="ECO:0000259" key="10">
    <source>
        <dbReference type="PROSITE" id="PS50075"/>
    </source>
</evidence>
<dbReference type="EMBL" id="JADLRE010000022">
    <property type="protein sequence ID" value="MBF6228461.1"/>
    <property type="molecule type" value="Genomic_DNA"/>
</dbReference>
<sequence length="1305" mass="140947">MATIDTEVRRCAATVLGIDAGGIDAQRPLQEHGLDSFLAARLHLRLAERTGVRVPLEAFVGATLDSLVAEIEKRRESVDSNHRATVSPTPPVAAPEIVVEEELTPIQASYWVGREAGMPLGGVATFYYFEFDRDPERFVAADARAEVGVLETAWNTVVARHDMLRAIVTDDGRQRVLPPGRRYRIEVTDLRDPAGDAAATLARLRHEKSHQVRDTATGPLFDIHAALLPSGALRLFVGFDIIVLDMASWIQLMREWGELVADPDAALPPPPTSFLSIVRARRAAEVGRRERDRAYWQERLAALPPGPRLPYAVAPETIRTARFRRHEARLAPEHWTALGSRAAQRGLSPTAVLLAAFGLTLSRWGATDAFCLNATLFDRSDEGGENEGVVGDFSTTALVEMPTPNPGDWLGFADYARRVNTRFWADLEHRSYSGVEVQREQTADLAPRYPVVFTSGVGLGQADGPAAGWLGDEVFGVSQTPQVTLDHIVWDEAGGLRLAWDAVEGVFPTGFVDRMLAAHARLLRRLAEDENAWDTAELGWNPYFETVQPLPSGLGAGLVTDLQRHQAAERPQSAAVLSTAGLLTHSEVSTRARDIAGRLIAAGVRPRDRVAVLAPKSAEQIVAVYGILWAGATFVPIEPEWPASRIASVCRRAGIGHALAVPDVELPENVTAHPLDAPGGAVTVGEPIATADDDLAYVIFTSGSTGEPKGVAVEHRAARTTIDDINERFGIGPGDRVLALSALSFDLSVYDIFGVLGAGGALVLPDSDRLRDPGHWCELVAAHRVTVWNTAPALAEMLVEYAEADPAAAARLRSLRVLLLSGDWIPLSLPDRLRAVIGEQVRVISLGGATEAAIWSICHPVQEVRPEWTSIPYGRALREQFFLVLDEDGLPCPVGVPGELHIGGAGLARGYVGDDEQTARRFIRHDRLGERLYRTGDLGKWRPDGAIEFLGRVDRQVKVRGHRIELGEIEAVLDRHPAVRRCVAAAVPGADDRPQLVLYVVAGDPPVDTAELTAHAARHLPQYMVPSRWVLLDAVPLTSNGKVDHSRLPNPFRRAETGTETTAPAGYTPAIGGAPTENGRPDPGRIALAADRVSVGRTDATSGDLAETPVPAEEQASTPADDWLLHAARQAEALGLTLTLRAHPLDGAAGNNAGEWIGHLHTAATARGLIAEAHYGDAAELVLTAATPTTTATRARIESEVVQVFTDLLGAGIAATTPFNDLGATSLTLVRAHRKLRHLTPALTVPDIFRLGTVRRLTDWIVDHTDPETSTRESGAVSIDLTDAVARGHRRRAHRTKARLADVVR</sequence>
<feature type="compositionally biased region" description="Basic and acidic residues" evidence="9">
    <location>
        <begin position="1042"/>
        <end position="1057"/>
    </location>
</feature>
<dbReference type="Pfam" id="PF00668">
    <property type="entry name" value="Condensation"/>
    <property type="match status" value="1"/>
</dbReference>
<dbReference type="InterPro" id="IPR000873">
    <property type="entry name" value="AMP-dep_synth/lig_dom"/>
</dbReference>
<keyword evidence="6" id="KW-0597">Phosphoprotein</keyword>
<dbReference type="Proteomes" id="UP000807309">
    <property type="component" value="Unassembled WGS sequence"/>
</dbReference>
<evidence type="ECO:0000256" key="5">
    <source>
        <dbReference type="ARBA" id="ARBA00022450"/>
    </source>
</evidence>
<protein>
    <recommendedName>
        <fullName evidence="4">Phenyloxazoline synthase MbtB</fullName>
    </recommendedName>
    <alternativeName>
        <fullName evidence="8">Mycobactin synthetase protein B</fullName>
    </alternativeName>
</protein>
<evidence type="ECO:0000313" key="11">
    <source>
        <dbReference type="EMBL" id="MBF6228461.1"/>
    </source>
</evidence>
<feature type="region of interest" description="Disordered" evidence="9">
    <location>
        <begin position="1040"/>
        <end position="1084"/>
    </location>
</feature>
<dbReference type="Gene3D" id="3.40.50.12780">
    <property type="entry name" value="N-terminal domain of ligase-like"/>
    <property type="match status" value="1"/>
</dbReference>
<reference evidence="11 12" key="1">
    <citation type="submission" date="2020-10" db="EMBL/GenBank/DDBJ databases">
        <title>Identification of Nocardia species via Next-generation sequencing and recognition of intraspecies genetic diversity.</title>
        <authorList>
            <person name="Li P."/>
            <person name="Li P."/>
            <person name="Lu B."/>
        </authorList>
    </citation>
    <scope>NUCLEOTIDE SEQUENCE [LARGE SCALE GENOMIC DNA]</scope>
    <source>
        <strain evidence="11 12">N-11</strain>
    </source>
</reference>
<dbReference type="InterPro" id="IPR001242">
    <property type="entry name" value="Condensation_dom"/>
</dbReference>
<dbReference type="PANTHER" id="PTHR45527:SF10">
    <property type="entry name" value="PYOCHELIN SYNTHASE PCHF"/>
    <property type="match status" value="1"/>
</dbReference>
<feature type="domain" description="Carrier" evidence="10">
    <location>
        <begin position="2"/>
        <end position="78"/>
    </location>
</feature>
<dbReference type="InterPro" id="IPR036736">
    <property type="entry name" value="ACP-like_sf"/>
</dbReference>
<dbReference type="InterPro" id="IPR020845">
    <property type="entry name" value="AMP-binding_CS"/>
</dbReference>
<comment type="cofactor">
    <cofactor evidence="1">
        <name>pantetheine 4'-phosphate</name>
        <dbReference type="ChEBI" id="CHEBI:47942"/>
    </cofactor>
</comment>
<evidence type="ECO:0000256" key="1">
    <source>
        <dbReference type="ARBA" id="ARBA00001957"/>
    </source>
</evidence>
<evidence type="ECO:0000256" key="4">
    <source>
        <dbReference type="ARBA" id="ARBA00016743"/>
    </source>
</evidence>
<evidence type="ECO:0000256" key="3">
    <source>
        <dbReference type="ARBA" id="ARBA00007380"/>
    </source>
</evidence>
<dbReference type="PROSITE" id="PS50075">
    <property type="entry name" value="CARRIER"/>
    <property type="match status" value="2"/>
</dbReference>
<dbReference type="InterPro" id="IPR023213">
    <property type="entry name" value="CAT-like_dom_sf"/>
</dbReference>
<dbReference type="SMART" id="SM00823">
    <property type="entry name" value="PKS_PP"/>
    <property type="match status" value="2"/>
</dbReference>
<dbReference type="PANTHER" id="PTHR45527">
    <property type="entry name" value="NONRIBOSOMAL PEPTIDE SYNTHETASE"/>
    <property type="match status" value="1"/>
</dbReference>
<dbReference type="Gene3D" id="3.30.559.10">
    <property type="entry name" value="Chloramphenicol acetyltransferase-like domain"/>
    <property type="match status" value="1"/>
</dbReference>
<evidence type="ECO:0000256" key="7">
    <source>
        <dbReference type="ARBA" id="ARBA00022598"/>
    </source>
</evidence>
<keyword evidence="12" id="KW-1185">Reference proteome</keyword>
<dbReference type="CDD" id="cd19535">
    <property type="entry name" value="Cyc_NRPS"/>
    <property type="match status" value="1"/>
</dbReference>
<feature type="domain" description="Carrier" evidence="10">
    <location>
        <begin position="1192"/>
        <end position="1265"/>
    </location>
</feature>
<dbReference type="Gene3D" id="3.30.559.30">
    <property type="entry name" value="Nonribosomal peptide synthetase, condensation domain"/>
    <property type="match status" value="1"/>
</dbReference>
<feature type="compositionally biased region" description="Low complexity" evidence="9">
    <location>
        <begin position="1058"/>
        <end position="1070"/>
    </location>
</feature>
<dbReference type="NCBIfam" id="TIGR01733">
    <property type="entry name" value="AA-adenyl-dom"/>
    <property type="match status" value="1"/>
</dbReference>
<dbReference type="InterPro" id="IPR009081">
    <property type="entry name" value="PP-bd_ACP"/>
</dbReference>
<dbReference type="PROSITE" id="PS00455">
    <property type="entry name" value="AMP_BINDING"/>
    <property type="match status" value="1"/>
</dbReference>
<comment type="caution">
    <text evidence="11">The sequence shown here is derived from an EMBL/GenBank/DDBJ whole genome shotgun (WGS) entry which is preliminary data.</text>
</comment>
<evidence type="ECO:0000313" key="12">
    <source>
        <dbReference type="Proteomes" id="UP000807309"/>
    </source>
</evidence>
<dbReference type="SUPFAM" id="SSF52777">
    <property type="entry name" value="CoA-dependent acyltransferases"/>
    <property type="match status" value="2"/>
</dbReference>
<dbReference type="SUPFAM" id="SSF56801">
    <property type="entry name" value="Acetyl-CoA synthetase-like"/>
    <property type="match status" value="1"/>
</dbReference>
<gene>
    <name evidence="11" type="ORF">IU470_25565</name>
</gene>
<dbReference type="RefSeq" id="WP_195035364.1">
    <property type="nucleotide sequence ID" value="NZ_JADLRE010000022.1"/>
</dbReference>
<dbReference type="SUPFAM" id="SSF47336">
    <property type="entry name" value="ACP-like"/>
    <property type="match status" value="2"/>
</dbReference>